<proteinExistence type="predicted"/>
<dbReference type="Proteomes" id="UP000298030">
    <property type="component" value="Unassembled WGS sequence"/>
</dbReference>
<gene>
    <name evidence="2" type="ORF">FA13DRAFT_1736405</name>
</gene>
<evidence type="ECO:0000313" key="2">
    <source>
        <dbReference type="EMBL" id="TEB27560.1"/>
    </source>
</evidence>
<name>A0A4Y7T0A2_COPMI</name>
<feature type="region of interest" description="Disordered" evidence="1">
    <location>
        <begin position="48"/>
        <end position="80"/>
    </location>
</feature>
<reference evidence="2 3" key="1">
    <citation type="journal article" date="2019" name="Nat. Ecol. Evol.">
        <title>Megaphylogeny resolves global patterns of mushroom evolution.</title>
        <authorList>
            <person name="Varga T."/>
            <person name="Krizsan K."/>
            <person name="Foldi C."/>
            <person name="Dima B."/>
            <person name="Sanchez-Garcia M."/>
            <person name="Sanchez-Ramirez S."/>
            <person name="Szollosi G.J."/>
            <person name="Szarkandi J.G."/>
            <person name="Papp V."/>
            <person name="Albert L."/>
            <person name="Andreopoulos W."/>
            <person name="Angelini C."/>
            <person name="Antonin V."/>
            <person name="Barry K.W."/>
            <person name="Bougher N.L."/>
            <person name="Buchanan P."/>
            <person name="Buyck B."/>
            <person name="Bense V."/>
            <person name="Catcheside P."/>
            <person name="Chovatia M."/>
            <person name="Cooper J."/>
            <person name="Damon W."/>
            <person name="Desjardin D."/>
            <person name="Finy P."/>
            <person name="Geml J."/>
            <person name="Haridas S."/>
            <person name="Hughes K."/>
            <person name="Justo A."/>
            <person name="Karasinski D."/>
            <person name="Kautmanova I."/>
            <person name="Kiss B."/>
            <person name="Kocsube S."/>
            <person name="Kotiranta H."/>
            <person name="LaButti K.M."/>
            <person name="Lechner B.E."/>
            <person name="Liimatainen K."/>
            <person name="Lipzen A."/>
            <person name="Lukacs Z."/>
            <person name="Mihaltcheva S."/>
            <person name="Morgado L.N."/>
            <person name="Niskanen T."/>
            <person name="Noordeloos M.E."/>
            <person name="Ohm R.A."/>
            <person name="Ortiz-Santana B."/>
            <person name="Ovrebo C."/>
            <person name="Racz N."/>
            <person name="Riley R."/>
            <person name="Savchenko A."/>
            <person name="Shiryaev A."/>
            <person name="Soop K."/>
            <person name="Spirin V."/>
            <person name="Szebenyi C."/>
            <person name="Tomsovsky M."/>
            <person name="Tulloss R.E."/>
            <person name="Uehling J."/>
            <person name="Grigoriev I.V."/>
            <person name="Vagvolgyi C."/>
            <person name="Papp T."/>
            <person name="Martin F.M."/>
            <person name="Miettinen O."/>
            <person name="Hibbett D.S."/>
            <person name="Nagy L.G."/>
        </authorList>
    </citation>
    <scope>NUCLEOTIDE SEQUENCE [LARGE SCALE GENOMIC DNA]</scope>
    <source>
        <strain evidence="2 3">FP101781</strain>
    </source>
</reference>
<accession>A0A4Y7T0A2</accession>
<comment type="caution">
    <text evidence="2">The sequence shown here is derived from an EMBL/GenBank/DDBJ whole genome shotgun (WGS) entry which is preliminary data.</text>
</comment>
<evidence type="ECO:0000313" key="3">
    <source>
        <dbReference type="Proteomes" id="UP000298030"/>
    </source>
</evidence>
<protein>
    <submittedName>
        <fullName evidence="2">Uncharacterized protein</fullName>
    </submittedName>
</protein>
<dbReference type="EMBL" id="QPFP01000039">
    <property type="protein sequence ID" value="TEB27560.1"/>
    <property type="molecule type" value="Genomic_DNA"/>
</dbReference>
<dbReference type="AlphaFoldDB" id="A0A4Y7T0A2"/>
<sequence length="95" mass="11012">MRAAQSEVRMKDVRQAQVEFCLRQPTYDQENKKGSMCRLWNFELRNAVESHTSEGGSTKKSSDEHRKRKRETAAGGWFRPISGEFSQKNLRTAAY</sequence>
<keyword evidence="3" id="KW-1185">Reference proteome</keyword>
<evidence type="ECO:0000256" key="1">
    <source>
        <dbReference type="SAM" id="MobiDB-lite"/>
    </source>
</evidence>
<organism evidence="2 3">
    <name type="scientific">Coprinellus micaceus</name>
    <name type="common">Glistening ink-cap mushroom</name>
    <name type="synonym">Coprinus micaceus</name>
    <dbReference type="NCBI Taxonomy" id="71717"/>
    <lineage>
        <taxon>Eukaryota</taxon>
        <taxon>Fungi</taxon>
        <taxon>Dikarya</taxon>
        <taxon>Basidiomycota</taxon>
        <taxon>Agaricomycotina</taxon>
        <taxon>Agaricomycetes</taxon>
        <taxon>Agaricomycetidae</taxon>
        <taxon>Agaricales</taxon>
        <taxon>Agaricineae</taxon>
        <taxon>Psathyrellaceae</taxon>
        <taxon>Coprinellus</taxon>
    </lineage>
</organism>